<organism evidence="6 7">
    <name type="scientific">Sugiyamaella lignohabitans</name>
    <dbReference type="NCBI Taxonomy" id="796027"/>
    <lineage>
        <taxon>Eukaryota</taxon>
        <taxon>Fungi</taxon>
        <taxon>Dikarya</taxon>
        <taxon>Ascomycota</taxon>
        <taxon>Saccharomycotina</taxon>
        <taxon>Dipodascomycetes</taxon>
        <taxon>Dipodascales</taxon>
        <taxon>Trichomonascaceae</taxon>
        <taxon>Sugiyamaella</taxon>
    </lineage>
</organism>
<protein>
    <submittedName>
        <fullName evidence="6">Mitochondrial 54S ribosomal protein YmL16</fullName>
    </submittedName>
</protein>
<accession>A0A161HNM0</accession>
<keyword evidence="3 4" id="KW-0687">Ribonucleoprotein</keyword>
<sequence>MSVYRSLTPILRLFVNSPSKANALPSLSRSFSACSMNLSNIGNMPIVLPEGVKLSVEPKKIDDVSLFRMKLEDQRGGKPKIHITKTATITGPNGTVKVDLADFVQVEPSAESSEKIHVSVVNSDKRHQKQMWGTSRSLISNGVVGVSEGHLSIVKFVGTGFRAILEKTKEGREQLSLRVGYCVPIVIKIPKDIKVTVPLPHRLIIEGVDKQRVKQLAAKIRKHRPPEPYKGKGIFVDGETIKLKQRKIK</sequence>
<feature type="domain" description="Large ribosomal subunit protein uL6 alpha-beta" evidence="5">
    <location>
        <begin position="173"/>
        <end position="234"/>
    </location>
</feature>
<dbReference type="PANTHER" id="PTHR11655">
    <property type="entry name" value="60S/50S RIBOSOMAL PROTEIN L6/L9"/>
    <property type="match status" value="1"/>
</dbReference>
<dbReference type="EMBL" id="CP014503">
    <property type="protein sequence ID" value="ANB15757.1"/>
    <property type="molecule type" value="Genomic_DNA"/>
</dbReference>
<dbReference type="PRINTS" id="PR00059">
    <property type="entry name" value="RIBOSOMALL6"/>
</dbReference>
<dbReference type="InterPro" id="IPR002358">
    <property type="entry name" value="Ribosomal_uL6_CS"/>
</dbReference>
<dbReference type="Gene3D" id="3.90.930.12">
    <property type="entry name" value="Ribosomal protein L6, alpha-beta domain"/>
    <property type="match status" value="2"/>
</dbReference>
<proteinExistence type="inferred from homology"/>
<dbReference type="PROSITE" id="PS00525">
    <property type="entry name" value="RIBOSOMAL_L6_1"/>
    <property type="match status" value="1"/>
</dbReference>
<dbReference type="OrthoDB" id="540873at2759"/>
<dbReference type="KEGG" id="slb:AWJ20_3401"/>
<evidence type="ECO:0000256" key="3">
    <source>
        <dbReference type="ARBA" id="ARBA00023274"/>
    </source>
</evidence>
<evidence type="ECO:0000259" key="5">
    <source>
        <dbReference type="Pfam" id="PF00347"/>
    </source>
</evidence>
<feature type="domain" description="Large ribosomal subunit protein uL6 alpha-beta" evidence="5">
    <location>
        <begin position="86"/>
        <end position="149"/>
    </location>
</feature>
<comment type="similarity">
    <text evidence="1 4">Belongs to the universal ribosomal protein uL6 family.</text>
</comment>
<gene>
    <name evidence="6" type="primary">MRPL6</name>
    <name evidence="6" type="ORF">AWJ20_3401</name>
</gene>
<dbReference type="AlphaFoldDB" id="A0A161HNM0"/>
<evidence type="ECO:0000313" key="6">
    <source>
        <dbReference type="EMBL" id="ANB15757.1"/>
    </source>
</evidence>
<dbReference type="GeneID" id="30035420"/>
<name>A0A161HNM0_9ASCO</name>
<reference evidence="6 7" key="1">
    <citation type="submission" date="2016-02" db="EMBL/GenBank/DDBJ databases">
        <title>Complete genome sequence and transcriptome regulation of the pentose utilising yeast Sugiyamaella lignohabitans.</title>
        <authorList>
            <person name="Bellasio M."/>
            <person name="Peymann A."/>
            <person name="Valli M."/>
            <person name="Sipitzky M."/>
            <person name="Graf A."/>
            <person name="Sauer M."/>
            <person name="Marx H."/>
            <person name="Mattanovich D."/>
        </authorList>
    </citation>
    <scope>NUCLEOTIDE SEQUENCE [LARGE SCALE GENOMIC DNA]</scope>
    <source>
        <strain evidence="6 7">CBS 10342</strain>
    </source>
</reference>
<dbReference type="Proteomes" id="UP000189580">
    <property type="component" value="Chromosome b"/>
</dbReference>
<keyword evidence="7" id="KW-1185">Reference proteome</keyword>
<dbReference type="InterPro" id="IPR036789">
    <property type="entry name" value="Ribosomal_uL6-like_a/b-dom_sf"/>
</dbReference>
<dbReference type="RefSeq" id="XP_018738234.1">
    <property type="nucleotide sequence ID" value="XM_018880413.1"/>
</dbReference>
<dbReference type="InterPro" id="IPR020040">
    <property type="entry name" value="Ribosomal_uL6_a/b-dom"/>
</dbReference>
<dbReference type="GO" id="GO:0019843">
    <property type="term" value="F:rRNA binding"/>
    <property type="evidence" value="ECO:0007669"/>
    <property type="project" value="InterPro"/>
</dbReference>
<dbReference type="PANTHER" id="PTHR11655:SF14">
    <property type="entry name" value="LARGE RIBOSOMAL SUBUNIT PROTEIN UL6M"/>
    <property type="match status" value="1"/>
</dbReference>
<evidence type="ECO:0000256" key="2">
    <source>
        <dbReference type="ARBA" id="ARBA00022980"/>
    </source>
</evidence>
<evidence type="ECO:0000256" key="1">
    <source>
        <dbReference type="ARBA" id="ARBA00009356"/>
    </source>
</evidence>
<evidence type="ECO:0000313" key="7">
    <source>
        <dbReference type="Proteomes" id="UP000189580"/>
    </source>
</evidence>
<evidence type="ECO:0000256" key="4">
    <source>
        <dbReference type="RuleBase" id="RU003869"/>
    </source>
</evidence>
<dbReference type="InterPro" id="IPR019906">
    <property type="entry name" value="Ribosomal_uL6_bac-type"/>
</dbReference>
<dbReference type="SUPFAM" id="SSF56053">
    <property type="entry name" value="Ribosomal protein L6"/>
    <property type="match status" value="2"/>
</dbReference>
<dbReference type="Pfam" id="PF00347">
    <property type="entry name" value="Ribosomal_L6"/>
    <property type="match status" value="2"/>
</dbReference>
<keyword evidence="2 4" id="KW-0689">Ribosomal protein</keyword>
<dbReference type="GO" id="GO:0005762">
    <property type="term" value="C:mitochondrial large ribosomal subunit"/>
    <property type="evidence" value="ECO:0007669"/>
    <property type="project" value="EnsemblFungi"/>
</dbReference>
<dbReference type="GO" id="GO:0003735">
    <property type="term" value="F:structural constituent of ribosome"/>
    <property type="evidence" value="ECO:0007669"/>
    <property type="project" value="EnsemblFungi"/>
</dbReference>
<dbReference type="GO" id="GO:0006412">
    <property type="term" value="P:translation"/>
    <property type="evidence" value="ECO:0007669"/>
    <property type="project" value="InterPro"/>
</dbReference>
<dbReference type="InterPro" id="IPR000702">
    <property type="entry name" value="Ribosomal_uL6-like"/>
</dbReference>